<evidence type="ECO:0000313" key="2">
    <source>
        <dbReference type="EMBL" id="MCB5197133.1"/>
    </source>
</evidence>
<gene>
    <name evidence="2" type="ORF">LG219_12730</name>
</gene>
<comment type="caution">
    <text evidence="2">The sequence shown here is derived from an EMBL/GenBank/DDBJ whole genome shotgun (WGS) entry which is preliminary data.</text>
</comment>
<proteinExistence type="predicted"/>
<dbReference type="RefSeq" id="WP_226764861.1">
    <property type="nucleotide sequence ID" value="NZ_JAJAWG010000010.1"/>
</dbReference>
<feature type="region of interest" description="Disordered" evidence="1">
    <location>
        <begin position="1"/>
        <end position="35"/>
    </location>
</feature>
<name>A0ABS8BN23_9NEIS</name>
<keyword evidence="3" id="KW-1185">Reference proteome</keyword>
<feature type="compositionally biased region" description="Polar residues" evidence="1">
    <location>
        <begin position="1"/>
        <end position="14"/>
    </location>
</feature>
<evidence type="ECO:0000313" key="3">
    <source>
        <dbReference type="Proteomes" id="UP001198034"/>
    </source>
</evidence>
<feature type="compositionally biased region" description="Polar residues" evidence="1">
    <location>
        <begin position="22"/>
        <end position="35"/>
    </location>
</feature>
<organism evidence="2 3">
    <name type="scientific">Deefgea salmonis</name>
    <dbReference type="NCBI Taxonomy" id="2875502"/>
    <lineage>
        <taxon>Bacteria</taxon>
        <taxon>Pseudomonadati</taxon>
        <taxon>Pseudomonadota</taxon>
        <taxon>Betaproteobacteria</taxon>
        <taxon>Neisseriales</taxon>
        <taxon>Chitinibacteraceae</taxon>
        <taxon>Deefgea</taxon>
    </lineage>
</organism>
<evidence type="ECO:0000256" key="1">
    <source>
        <dbReference type="SAM" id="MobiDB-lite"/>
    </source>
</evidence>
<dbReference type="EMBL" id="JAJAWG010000010">
    <property type="protein sequence ID" value="MCB5197133.1"/>
    <property type="molecule type" value="Genomic_DNA"/>
</dbReference>
<accession>A0ABS8BN23</accession>
<sequence>MTTLRASCLASGQNPRKRGWQTKRQQTLGKNKNSPSINGLLAGELGFIRYVRW</sequence>
<dbReference type="Proteomes" id="UP001198034">
    <property type="component" value="Unassembled WGS sequence"/>
</dbReference>
<protein>
    <submittedName>
        <fullName evidence="2">Uncharacterized protein</fullName>
    </submittedName>
</protein>
<reference evidence="2 3" key="1">
    <citation type="submission" date="2021-10" db="EMBL/GenBank/DDBJ databases">
        <authorList>
            <person name="Chen M."/>
        </authorList>
    </citation>
    <scope>NUCLEOTIDE SEQUENCE [LARGE SCALE GENOMIC DNA]</scope>
    <source>
        <strain evidence="2 3">H3-26</strain>
    </source>
</reference>